<evidence type="ECO:0000256" key="2">
    <source>
        <dbReference type="ARBA" id="ARBA00022692"/>
    </source>
</evidence>
<protein>
    <submittedName>
        <fullName evidence="7">Lipid A core-O-antigen ligase-like enyme</fullName>
    </submittedName>
</protein>
<feature type="transmembrane region" description="Helical" evidence="5">
    <location>
        <begin position="116"/>
        <end position="137"/>
    </location>
</feature>
<dbReference type="PANTHER" id="PTHR37422">
    <property type="entry name" value="TEICHURONIC ACID BIOSYNTHESIS PROTEIN TUAE"/>
    <property type="match status" value="1"/>
</dbReference>
<evidence type="ECO:0000256" key="4">
    <source>
        <dbReference type="ARBA" id="ARBA00023136"/>
    </source>
</evidence>
<dbReference type="KEGG" id="pdio:PDMSB3_1239"/>
<evidence type="ECO:0000313" key="8">
    <source>
        <dbReference type="Proteomes" id="UP000325811"/>
    </source>
</evidence>
<dbReference type="GO" id="GO:0016874">
    <property type="term" value="F:ligase activity"/>
    <property type="evidence" value="ECO:0007669"/>
    <property type="project" value="UniProtKB-KW"/>
</dbReference>
<dbReference type="AlphaFoldDB" id="A0A5Q4Z8L5"/>
<feature type="transmembrane region" description="Helical" evidence="5">
    <location>
        <begin position="392"/>
        <end position="412"/>
    </location>
</feature>
<dbReference type="PANTHER" id="PTHR37422:SF23">
    <property type="entry name" value="TEICHURONIC ACID BIOSYNTHESIS PROTEIN TUAE"/>
    <property type="match status" value="1"/>
</dbReference>
<keyword evidence="8" id="KW-1185">Reference proteome</keyword>
<feature type="transmembrane region" description="Helical" evidence="5">
    <location>
        <begin position="176"/>
        <end position="192"/>
    </location>
</feature>
<dbReference type="EMBL" id="LR699553">
    <property type="protein sequence ID" value="VVD27701.1"/>
    <property type="molecule type" value="Genomic_DNA"/>
</dbReference>
<feature type="transmembrane region" description="Helical" evidence="5">
    <location>
        <begin position="219"/>
        <end position="237"/>
    </location>
</feature>
<feature type="transmembrane region" description="Helical" evidence="5">
    <location>
        <begin position="18"/>
        <end position="48"/>
    </location>
</feature>
<keyword evidence="7" id="KW-0436">Ligase</keyword>
<dbReference type="Proteomes" id="UP000325811">
    <property type="component" value="Chromosome I"/>
</dbReference>
<dbReference type="GO" id="GO:0016020">
    <property type="term" value="C:membrane"/>
    <property type="evidence" value="ECO:0007669"/>
    <property type="project" value="UniProtKB-SubCell"/>
</dbReference>
<feature type="transmembrane region" description="Helical" evidence="5">
    <location>
        <begin position="149"/>
        <end position="169"/>
    </location>
</feature>
<dbReference type="InterPro" id="IPR007016">
    <property type="entry name" value="O-antigen_ligase-rel_domated"/>
</dbReference>
<keyword evidence="3 5" id="KW-1133">Transmembrane helix</keyword>
<gene>
    <name evidence="7" type="ORF">PDMSB3_1239</name>
</gene>
<dbReference type="RefSeq" id="WP_007175684.1">
    <property type="nucleotide sequence ID" value="NZ_LR699553.1"/>
</dbReference>
<dbReference type="InterPro" id="IPR051533">
    <property type="entry name" value="WaaL-like"/>
</dbReference>
<proteinExistence type="predicted"/>
<feature type="transmembrane region" description="Helical" evidence="5">
    <location>
        <begin position="370"/>
        <end position="386"/>
    </location>
</feature>
<dbReference type="Pfam" id="PF04932">
    <property type="entry name" value="Wzy_C"/>
    <property type="match status" value="1"/>
</dbReference>
<accession>A0A5Q4Z8L5</accession>
<evidence type="ECO:0000259" key="6">
    <source>
        <dbReference type="Pfam" id="PF04932"/>
    </source>
</evidence>
<reference evidence="7 8" key="1">
    <citation type="submission" date="2019-08" db="EMBL/GenBank/DDBJ databases">
        <authorList>
            <person name="Herpell B J."/>
        </authorList>
    </citation>
    <scope>NUCLEOTIDE SEQUENCE [LARGE SCALE GENOMIC DNA]</scope>
    <source>
        <strain evidence="8">Msb3</strain>
    </source>
</reference>
<evidence type="ECO:0000256" key="1">
    <source>
        <dbReference type="ARBA" id="ARBA00004141"/>
    </source>
</evidence>
<sequence>MTHTAARVERVLWVACPVILFVVMFGHMTALVFNALALMALGVAAAACSASRPSLWHWPLMLPIAGWAGWSLASVAWSMYPMVSLHAWCDEVLYPLVAFWGFWLFGTQLRRPAPVVLINWFACLALAAISALYWGHLQPPTANTFPLHFYNRVGHTSTLAVFAMPLFAGFMLRPRWRMIGASGIALCLFIGLATLNRFFWPAAAVTLLIALFPLYRRRLLLAVLVVAVVGAAGVGTLEFSSRLRTAGTVPAATQPRDVAIDGHQVYVPGSLSAIGDTVSADTRPKLWAFYVGEAERHAWVGVGFGKPLPGIVYRSEMPASLLAVEPQALTHAHNLFINTWLQTGFIGVVLQTALLLCLVGRFWRLRRVDPWLCAAGVALVAGMIAKNTTDDFMWQTTMLAFWAFAGLLLGCAEHAGAAGEASLETVRSRTTVLRSEQRREAPTAELGE</sequence>
<feature type="transmembrane region" description="Helical" evidence="5">
    <location>
        <begin position="198"/>
        <end position="214"/>
    </location>
</feature>
<keyword evidence="2 5" id="KW-0812">Transmembrane</keyword>
<organism evidence="7 8">
    <name type="scientific">Paraburkholderia dioscoreae</name>
    <dbReference type="NCBI Taxonomy" id="2604047"/>
    <lineage>
        <taxon>Bacteria</taxon>
        <taxon>Pseudomonadati</taxon>
        <taxon>Pseudomonadota</taxon>
        <taxon>Betaproteobacteria</taxon>
        <taxon>Burkholderiales</taxon>
        <taxon>Burkholderiaceae</taxon>
        <taxon>Paraburkholderia</taxon>
    </lineage>
</organism>
<evidence type="ECO:0000256" key="5">
    <source>
        <dbReference type="SAM" id="Phobius"/>
    </source>
</evidence>
<feature type="transmembrane region" description="Helical" evidence="5">
    <location>
        <begin position="340"/>
        <end position="363"/>
    </location>
</feature>
<evidence type="ECO:0000256" key="3">
    <source>
        <dbReference type="ARBA" id="ARBA00022989"/>
    </source>
</evidence>
<keyword evidence="4 5" id="KW-0472">Membrane</keyword>
<feature type="domain" description="O-antigen ligase-related" evidence="6">
    <location>
        <begin position="184"/>
        <end position="350"/>
    </location>
</feature>
<feature type="transmembrane region" description="Helical" evidence="5">
    <location>
        <begin position="92"/>
        <end position="109"/>
    </location>
</feature>
<comment type="subcellular location">
    <subcellularLocation>
        <location evidence="1">Membrane</location>
        <topology evidence="1">Multi-pass membrane protein</topology>
    </subcellularLocation>
</comment>
<name>A0A5Q4Z8L5_9BURK</name>
<feature type="transmembrane region" description="Helical" evidence="5">
    <location>
        <begin position="60"/>
        <end position="80"/>
    </location>
</feature>
<evidence type="ECO:0000313" key="7">
    <source>
        <dbReference type="EMBL" id="VVD27701.1"/>
    </source>
</evidence>